<comment type="caution">
    <text evidence="1">The sequence shown here is derived from an EMBL/GenBank/DDBJ whole genome shotgun (WGS) entry which is preliminary data.</text>
</comment>
<sequence length="178" mass="19474">MSENQATEACFGRCPLKFVSLPVVAVQTVLNLPSQNNPPPFDPDHVRGPCIEKDDRTYTHAQAVAVANSFAAVQHILDGIAAPDNVNLVLSTQERDLLRELLNIFVPLLSGVHGGGAWGYGLQNALRDALVNVQNHLPSPGWMQIMHDIEHAGDLFDFLGMLQLCDSVEYPHSERVVS</sequence>
<accession>A0A4Y7SQ71</accession>
<proteinExistence type="predicted"/>
<reference evidence="1 2" key="1">
    <citation type="journal article" date="2019" name="Nat. Ecol. Evol.">
        <title>Megaphylogeny resolves global patterns of mushroom evolution.</title>
        <authorList>
            <person name="Varga T."/>
            <person name="Krizsan K."/>
            <person name="Foldi C."/>
            <person name="Dima B."/>
            <person name="Sanchez-Garcia M."/>
            <person name="Sanchez-Ramirez S."/>
            <person name="Szollosi G.J."/>
            <person name="Szarkandi J.G."/>
            <person name="Papp V."/>
            <person name="Albert L."/>
            <person name="Andreopoulos W."/>
            <person name="Angelini C."/>
            <person name="Antonin V."/>
            <person name="Barry K.W."/>
            <person name="Bougher N.L."/>
            <person name="Buchanan P."/>
            <person name="Buyck B."/>
            <person name="Bense V."/>
            <person name="Catcheside P."/>
            <person name="Chovatia M."/>
            <person name="Cooper J."/>
            <person name="Damon W."/>
            <person name="Desjardin D."/>
            <person name="Finy P."/>
            <person name="Geml J."/>
            <person name="Haridas S."/>
            <person name="Hughes K."/>
            <person name="Justo A."/>
            <person name="Karasinski D."/>
            <person name="Kautmanova I."/>
            <person name="Kiss B."/>
            <person name="Kocsube S."/>
            <person name="Kotiranta H."/>
            <person name="LaButti K.M."/>
            <person name="Lechner B.E."/>
            <person name="Liimatainen K."/>
            <person name="Lipzen A."/>
            <person name="Lukacs Z."/>
            <person name="Mihaltcheva S."/>
            <person name="Morgado L.N."/>
            <person name="Niskanen T."/>
            <person name="Noordeloos M.E."/>
            <person name="Ohm R.A."/>
            <person name="Ortiz-Santana B."/>
            <person name="Ovrebo C."/>
            <person name="Racz N."/>
            <person name="Riley R."/>
            <person name="Savchenko A."/>
            <person name="Shiryaev A."/>
            <person name="Soop K."/>
            <person name="Spirin V."/>
            <person name="Szebenyi C."/>
            <person name="Tomsovsky M."/>
            <person name="Tulloss R.E."/>
            <person name="Uehling J."/>
            <person name="Grigoriev I.V."/>
            <person name="Vagvolgyi C."/>
            <person name="Papp T."/>
            <person name="Martin F.M."/>
            <person name="Miettinen O."/>
            <person name="Hibbett D.S."/>
            <person name="Nagy L.G."/>
        </authorList>
    </citation>
    <scope>NUCLEOTIDE SEQUENCE [LARGE SCALE GENOMIC DNA]</scope>
    <source>
        <strain evidence="1 2">FP101781</strain>
    </source>
</reference>
<gene>
    <name evidence="1" type="ORF">FA13DRAFT_1715448</name>
</gene>
<protein>
    <submittedName>
        <fullName evidence="1">Uncharacterized protein</fullName>
    </submittedName>
</protein>
<organism evidence="1 2">
    <name type="scientific">Coprinellus micaceus</name>
    <name type="common">Glistening ink-cap mushroom</name>
    <name type="synonym">Coprinus micaceus</name>
    <dbReference type="NCBI Taxonomy" id="71717"/>
    <lineage>
        <taxon>Eukaryota</taxon>
        <taxon>Fungi</taxon>
        <taxon>Dikarya</taxon>
        <taxon>Basidiomycota</taxon>
        <taxon>Agaricomycotina</taxon>
        <taxon>Agaricomycetes</taxon>
        <taxon>Agaricomycetidae</taxon>
        <taxon>Agaricales</taxon>
        <taxon>Agaricineae</taxon>
        <taxon>Psathyrellaceae</taxon>
        <taxon>Coprinellus</taxon>
    </lineage>
</organism>
<name>A0A4Y7SQ71_COPMI</name>
<dbReference type="AlphaFoldDB" id="A0A4Y7SQ71"/>
<evidence type="ECO:0000313" key="2">
    <source>
        <dbReference type="Proteomes" id="UP000298030"/>
    </source>
</evidence>
<evidence type="ECO:0000313" key="1">
    <source>
        <dbReference type="EMBL" id="TEB23379.1"/>
    </source>
</evidence>
<keyword evidence="2" id="KW-1185">Reference proteome</keyword>
<dbReference type="Proteomes" id="UP000298030">
    <property type="component" value="Unassembled WGS sequence"/>
</dbReference>
<dbReference type="EMBL" id="QPFP01000079">
    <property type="protein sequence ID" value="TEB23379.1"/>
    <property type="molecule type" value="Genomic_DNA"/>
</dbReference>